<dbReference type="EMBL" id="CABPSQ010000008">
    <property type="protein sequence ID" value="VVE71635.1"/>
    <property type="molecule type" value="Genomic_DNA"/>
</dbReference>
<dbReference type="OrthoDB" id="6064889at2"/>
<name>A0A5E5AGI2_9BURK</name>
<gene>
    <name evidence="1" type="ORF">PCA31118_03930</name>
</gene>
<reference evidence="1 2" key="1">
    <citation type="submission" date="2019-08" db="EMBL/GenBank/DDBJ databases">
        <authorList>
            <person name="Peeters C."/>
        </authorList>
    </citation>
    <scope>NUCLEOTIDE SEQUENCE [LARGE SCALE GENOMIC DNA]</scope>
    <source>
        <strain evidence="1 2">LMG 31118</strain>
    </source>
</reference>
<dbReference type="RefSeq" id="WP_150626730.1">
    <property type="nucleotide sequence ID" value="NZ_CABPSQ010000008.1"/>
</dbReference>
<accession>A0A5E5AGI2</accession>
<organism evidence="1 2">
    <name type="scientific">Pandoraea captiosa</name>
    <dbReference type="NCBI Taxonomy" id="2508302"/>
    <lineage>
        <taxon>Bacteria</taxon>
        <taxon>Pseudomonadati</taxon>
        <taxon>Pseudomonadota</taxon>
        <taxon>Betaproteobacteria</taxon>
        <taxon>Burkholderiales</taxon>
        <taxon>Burkholderiaceae</taxon>
        <taxon>Pandoraea</taxon>
    </lineage>
</organism>
<protein>
    <submittedName>
        <fullName evidence="1">Uncharacterized protein</fullName>
    </submittedName>
</protein>
<evidence type="ECO:0000313" key="2">
    <source>
        <dbReference type="Proteomes" id="UP000414136"/>
    </source>
</evidence>
<proteinExistence type="predicted"/>
<evidence type="ECO:0000313" key="1">
    <source>
        <dbReference type="EMBL" id="VVE71635.1"/>
    </source>
</evidence>
<keyword evidence="2" id="KW-1185">Reference proteome</keyword>
<dbReference type="AlphaFoldDB" id="A0A5E5AGI2"/>
<dbReference type="Proteomes" id="UP000414136">
    <property type="component" value="Unassembled WGS sequence"/>
</dbReference>
<sequence>MEKHHEAQLNQALDDLYLVGHVSIRWDYFYHWYNIDRLAKAPWRDIETRWAELCEAKGFKKPVGIVVVQKPHFAVFRRNLLASEKEQTLSDLAS</sequence>